<keyword evidence="2" id="KW-0808">Transferase</keyword>
<reference evidence="3 4" key="1">
    <citation type="journal article" date="2019" name="Nat. Microbiol.">
        <title>Mediterranean grassland soil C-N compound turnover is dependent on rainfall and depth, and is mediated by genomically divergent microorganisms.</title>
        <authorList>
            <person name="Diamond S."/>
            <person name="Andeer P.F."/>
            <person name="Li Z."/>
            <person name="Crits-Christoph A."/>
            <person name="Burstein D."/>
            <person name="Anantharaman K."/>
            <person name="Lane K.R."/>
            <person name="Thomas B.C."/>
            <person name="Pan C."/>
            <person name="Northen T.R."/>
            <person name="Banfield J.F."/>
        </authorList>
    </citation>
    <scope>NUCLEOTIDE SEQUENCE [LARGE SCALE GENOMIC DNA]</scope>
    <source>
        <strain evidence="3">WS_10</strain>
    </source>
</reference>
<keyword evidence="1" id="KW-0328">Glycosyltransferase</keyword>
<dbReference type="GO" id="GO:0008107">
    <property type="term" value="F:galactoside 2-alpha-L-fucosyltransferase activity"/>
    <property type="evidence" value="ECO:0007669"/>
    <property type="project" value="InterPro"/>
</dbReference>
<proteinExistence type="predicted"/>
<dbReference type="Pfam" id="PF01531">
    <property type="entry name" value="Glyco_transf_11"/>
    <property type="match status" value="1"/>
</dbReference>
<evidence type="ECO:0000256" key="2">
    <source>
        <dbReference type="ARBA" id="ARBA00022679"/>
    </source>
</evidence>
<dbReference type="Proteomes" id="UP000319836">
    <property type="component" value="Unassembled WGS sequence"/>
</dbReference>
<sequence length="163" mass="17602">MEIAIHVRRGDMGRNLVPPGAEMGGPDENVVQSEYYFLSVLRKIRQDVGRAVPATVFTDAHEGELKELPTEEKVTIAPPHTAVADLLLMSRAAVLVTSSASSFSAWASYLGGMPTIWQRTRVGLVLPDRPERSIESDPHGNLDGSSREVVVQHLSASTSGAQV</sequence>
<dbReference type="EMBL" id="VBPA01000008">
    <property type="protein sequence ID" value="TMQ73348.1"/>
    <property type="molecule type" value="Genomic_DNA"/>
</dbReference>
<evidence type="ECO:0000256" key="1">
    <source>
        <dbReference type="ARBA" id="ARBA00022676"/>
    </source>
</evidence>
<dbReference type="AlphaFoldDB" id="A0A538UBR1"/>
<gene>
    <name evidence="3" type="ORF">E6K80_00300</name>
</gene>
<dbReference type="InterPro" id="IPR002516">
    <property type="entry name" value="Glyco_trans_11"/>
</dbReference>
<organism evidence="3 4">
    <name type="scientific">Eiseniibacteriota bacterium</name>
    <dbReference type="NCBI Taxonomy" id="2212470"/>
    <lineage>
        <taxon>Bacteria</taxon>
        <taxon>Candidatus Eiseniibacteriota</taxon>
    </lineage>
</organism>
<dbReference type="GO" id="GO:0005975">
    <property type="term" value="P:carbohydrate metabolic process"/>
    <property type="evidence" value="ECO:0007669"/>
    <property type="project" value="InterPro"/>
</dbReference>
<dbReference type="GO" id="GO:0016020">
    <property type="term" value="C:membrane"/>
    <property type="evidence" value="ECO:0007669"/>
    <property type="project" value="InterPro"/>
</dbReference>
<evidence type="ECO:0000313" key="3">
    <source>
        <dbReference type="EMBL" id="TMQ73348.1"/>
    </source>
</evidence>
<accession>A0A538UBR1</accession>
<evidence type="ECO:0000313" key="4">
    <source>
        <dbReference type="Proteomes" id="UP000319836"/>
    </source>
</evidence>
<name>A0A538UBR1_UNCEI</name>
<comment type="caution">
    <text evidence="3">The sequence shown here is derived from an EMBL/GenBank/DDBJ whole genome shotgun (WGS) entry which is preliminary data.</text>
</comment>
<protein>
    <submittedName>
        <fullName evidence="3">Uncharacterized protein</fullName>
    </submittedName>
</protein>